<proteinExistence type="predicted"/>
<sequence length="71" mass="8378">MDSPDTSIRPKRIAYRVERLVANLKETKKYRDKPHLAFREWKEIWSDALAIADYAKEKVSKAWLDIENSKG</sequence>
<name>A0A7C0WV66_9BACT</name>
<protein>
    <submittedName>
        <fullName evidence="1">Uncharacterized protein</fullName>
    </submittedName>
</protein>
<comment type="caution">
    <text evidence="1">The sequence shown here is derived from an EMBL/GenBank/DDBJ whole genome shotgun (WGS) entry which is preliminary data.</text>
</comment>
<evidence type="ECO:0000313" key="1">
    <source>
        <dbReference type="EMBL" id="HDL90315.1"/>
    </source>
</evidence>
<dbReference type="AlphaFoldDB" id="A0A7C0WV66"/>
<accession>A0A7C0WV66</accession>
<organism evidence="1">
    <name type="scientific">Thermodesulforhabdus norvegica</name>
    <dbReference type="NCBI Taxonomy" id="39841"/>
    <lineage>
        <taxon>Bacteria</taxon>
        <taxon>Pseudomonadati</taxon>
        <taxon>Thermodesulfobacteriota</taxon>
        <taxon>Syntrophobacteria</taxon>
        <taxon>Syntrophobacterales</taxon>
        <taxon>Thermodesulforhabdaceae</taxon>
        <taxon>Thermodesulforhabdus</taxon>
    </lineage>
</organism>
<reference evidence="1" key="1">
    <citation type="journal article" date="2020" name="mSystems">
        <title>Genome- and Community-Level Interaction Insights into Carbon Utilization and Element Cycling Functions of Hydrothermarchaeota in Hydrothermal Sediment.</title>
        <authorList>
            <person name="Zhou Z."/>
            <person name="Liu Y."/>
            <person name="Xu W."/>
            <person name="Pan J."/>
            <person name="Luo Z.H."/>
            <person name="Li M."/>
        </authorList>
    </citation>
    <scope>NUCLEOTIDE SEQUENCE [LARGE SCALE GENOMIC DNA]</scope>
    <source>
        <strain evidence="1">HyVt-19</strain>
    </source>
</reference>
<gene>
    <name evidence="1" type="ORF">ENG14_05370</name>
</gene>
<dbReference type="Proteomes" id="UP000886355">
    <property type="component" value="Unassembled WGS sequence"/>
</dbReference>
<dbReference type="EMBL" id="DQZW01000252">
    <property type="protein sequence ID" value="HDL90315.1"/>
    <property type="molecule type" value="Genomic_DNA"/>
</dbReference>